<keyword evidence="2" id="KW-0328">Glycosyltransferase</keyword>
<dbReference type="InterPro" id="IPR011990">
    <property type="entry name" value="TPR-like_helical_dom_sf"/>
</dbReference>
<dbReference type="InterPro" id="IPR051939">
    <property type="entry name" value="Glycosyltr_41/O-GlcNAc_trsf"/>
</dbReference>
<evidence type="ECO:0000313" key="7">
    <source>
        <dbReference type="EMBL" id="MCT7980532.1"/>
    </source>
</evidence>
<evidence type="ECO:0000256" key="4">
    <source>
        <dbReference type="ARBA" id="ARBA00022737"/>
    </source>
</evidence>
<dbReference type="Pfam" id="PF13844">
    <property type="entry name" value="Glyco_transf_41"/>
    <property type="match status" value="2"/>
</dbReference>
<evidence type="ECO:0000259" key="6">
    <source>
        <dbReference type="Pfam" id="PF13844"/>
    </source>
</evidence>
<dbReference type="Gene3D" id="3.40.50.11380">
    <property type="match status" value="1"/>
</dbReference>
<dbReference type="PANTHER" id="PTHR44835">
    <property type="entry name" value="UDP-N-ACETYLGLUCOSAMINE--PEPTIDE N-ACETYLGLUCOSAMINYLTRANSFERASE SPINDLY-RELATED"/>
    <property type="match status" value="1"/>
</dbReference>
<keyword evidence="5" id="KW-0802">TPR repeat</keyword>
<sequence length="741" mass="85663">MVTPSIDWEQQANQERLEGNYTKAATLYERAIETQPEQMSLYWHLGMVFLLQGQEEEAHSTWLMGMAEGSEEEIDLWTSELVQLLETEAIRLEAETNESAVWLIRQHIREIAPTDIHNLLNLMQLGIADDTLSAEDLQNWEIIELLQTQPPGSINSDLLLQVLQTLLNFAPLHPSSIAFAHACLPHLDRISGFRDVLLETAMTLTYSYKQPEPAISLAKLALEGNPQYPGEILGNLASFYDYAHHYSLAIETAKQCYERMDTLPDKVFGTYLLIKTYMSRGGYWNEAVTALEQQEQFLLELIQQPPLILDPVRARRLLTSTFFYPYLRDAPEKNRKIQNAIAELCQSYLQKDSQERVNKYSQYFQQRRIGGKAKEKRLKIGYISHCFRTHSVGWLARWLFQYHDRNKFDIYGYFINYQPLGNSLQDWYVSQMTRAYQVGSNSIEIAEQIARDEIDILIELDSLTLDSTFTVMALKPAPIQVTWLGWDAVGLPAIDYYIADPYVLPEQAQNYYQEKIWRLPQTYIAVDGFEVGVPTLRRDRLEIPTDAVVYFSGQTAYKRHPHTVSLQMKILKAVPNSYFLIKTRADEEAVKTFFTQLADEEGVESDRLRFLPTDSSEEIHRANLSIADVVLDTYPYNGATTTLETLWMGVPLVTRVGEQFSARNSYTMMINAGVTEGIAWTDQEYVEWGIRLGSDRQLREEISWRLLRSRQNAPLWNAKQFTREMENAYQQMWQRYLDATP</sequence>
<feature type="domain" description="O-GlcNAc transferase C-terminal" evidence="6">
    <location>
        <begin position="336"/>
        <end position="527"/>
    </location>
</feature>
<dbReference type="PANTHER" id="PTHR44835:SF1">
    <property type="entry name" value="PROTEIN O-GLCNAC TRANSFERASE"/>
    <property type="match status" value="1"/>
</dbReference>
<comment type="pathway">
    <text evidence="1">Protein modification; protein glycosylation.</text>
</comment>
<keyword evidence="8" id="KW-1185">Reference proteome</keyword>
<organism evidence="7 8">
    <name type="scientific">Laspinema olomoucense D3b</name>
    <dbReference type="NCBI Taxonomy" id="2953688"/>
    <lineage>
        <taxon>Bacteria</taxon>
        <taxon>Bacillati</taxon>
        <taxon>Cyanobacteriota</taxon>
        <taxon>Cyanophyceae</taxon>
        <taxon>Oscillatoriophycideae</taxon>
        <taxon>Oscillatoriales</taxon>
        <taxon>Laspinemataceae</taxon>
        <taxon>Laspinema</taxon>
        <taxon>Laspinema olomoucense</taxon>
    </lineage>
</organism>
<protein>
    <submittedName>
        <fullName evidence="7">O-linked N-acetylglucosamine transferase, SPINDLY family protein</fullName>
    </submittedName>
</protein>
<name>A0ABT2NCX2_9CYAN</name>
<dbReference type="InterPro" id="IPR029489">
    <property type="entry name" value="OGT/SEC/SPY_C"/>
</dbReference>
<keyword evidence="4" id="KW-0677">Repeat</keyword>
<keyword evidence="3 7" id="KW-0808">Transferase</keyword>
<evidence type="ECO:0000256" key="3">
    <source>
        <dbReference type="ARBA" id="ARBA00022679"/>
    </source>
</evidence>
<evidence type="ECO:0000256" key="2">
    <source>
        <dbReference type="ARBA" id="ARBA00022676"/>
    </source>
</evidence>
<dbReference type="Proteomes" id="UP001525961">
    <property type="component" value="Unassembled WGS sequence"/>
</dbReference>
<gene>
    <name evidence="7" type="ORF">NG792_22670</name>
</gene>
<evidence type="ECO:0000256" key="1">
    <source>
        <dbReference type="ARBA" id="ARBA00004922"/>
    </source>
</evidence>
<feature type="domain" description="O-GlcNAc transferase C-terminal" evidence="6">
    <location>
        <begin position="538"/>
        <end position="725"/>
    </location>
</feature>
<dbReference type="Gene3D" id="1.25.40.10">
    <property type="entry name" value="Tetratricopeptide repeat domain"/>
    <property type="match status" value="1"/>
</dbReference>
<dbReference type="RefSeq" id="WP_261236926.1">
    <property type="nucleotide sequence ID" value="NZ_JAMXFA010000039.1"/>
</dbReference>
<comment type="caution">
    <text evidence="7">The sequence shown here is derived from an EMBL/GenBank/DDBJ whole genome shotgun (WGS) entry which is preliminary data.</text>
</comment>
<evidence type="ECO:0000313" key="8">
    <source>
        <dbReference type="Proteomes" id="UP001525961"/>
    </source>
</evidence>
<proteinExistence type="predicted"/>
<reference evidence="7 8" key="1">
    <citation type="journal article" date="2022" name="Front. Microbiol.">
        <title>High genomic differentiation and limited gene flow indicate recent cryptic speciation within the genus Laspinema (cyanobacteria).</title>
        <authorList>
            <person name="Stanojkovic A."/>
            <person name="Skoupy S."/>
            <person name="Skaloud P."/>
            <person name="Dvorak P."/>
        </authorList>
    </citation>
    <scope>NUCLEOTIDE SEQUENCE [LARGE SCALE GENOMIC DNA]</scope>
    <source>
        <strain evidence="7 8">D3b</strain>
    </source>
</reference>
<dbReference type="Gene3D" id="3.40.50.2000">
    <property type="entry name" value="Glycogen Phosphorylase B"/>
    <property type="match status" value="1"/>
</dbReference>
<evidence type="ECO:0000256" key="5">
    <source>
        <dbReference type="ARBA" id="ARBA00022803"/>
    </source>
</evidence>
<dbReference type="EMBL" id="JAMXFA010000039">
    <property type="protein sequence ID" value="MCT7980532.1"/>
    <property type="molecule type" value="Genomic_DNA"/>
</dbReference>
<dbReference type="SUPFAM" id="SSF48452">
    <property type="entry name" value="TPR-like"/>
    <property type="match status" value="1"/>
</dbReference>
<accession>A0ABT2NCX2</accession>
<dbReference type="GO" id="GO:0016740">
    <property type="term" value="F:transferase activity"/>
    <property type="evidence" value="ECO:0007669"/>
    <property type="project" value="UniProtKB-KW"/>
</dbReference>